<comment type="caution">
    <text evidence="2">The sequence shown here is derived from an EMBL/GenBank/DDBJ whole genome shotgun (WGS) entry which is preliminary data.</text>
</comment>
<dbReference type="EMBL" id="JACNJD010000183">
    <property type="protein sequence ID" value="MBC8177044.1"/>
    <property type="molecule type" value="Genomic_DNA"/>
</dbReference>
<dbReference type="SMART" id="SM00450">
    <property type="entry name" value="RHOD"/>
    <property type="match status" value="1"/>
</dbReference>
<reference evidence="2 3" key="1">
    <citation type="submission" date="2020-08" db="EMBL/GenBank/DDBJ databases">
        <title>Bridging the membrane lipid divide: bacteria of the FCB group superphylum have the potential to synthesize archaeal ether lipids.</title>
        <authorList>
            <person name="Villanueva L."/>
            <person name="Von Meijenfeldt F.A.B."/>
            <person name="Westbye A.B."/>
            <person name="Yadav S."/>
            <person name="Hopmans E.C."/>
            <person name="Dutilh B.E."/>
            <person name="Sinninghe Damste J.S."/>
        </authorList>
    </citation>
    <scope>NUCLEOTIDE SEQUENCE [LARGE SCALE GENOMIC DNA]</scope>
    <source>
        <strain evidence="2">NIOZ-UU27</strain>
    </source>
</reference>
<dbReference type="Proteomes" id="UP000650524">
    <property type="component" value="Unassembled WGS sequence"/>
</dbReference>
<protein>
    <submittedName>
        <fullName evidence="2">Rhodanese-like domain-containing protein</fullName>
    </submittedName>
</protein>
<dbReference type="InterPro" id="IPR001763">
    <property type="entry name" value="Rhodanese-like_dom"/>
</dbReference>
<evidence type="ECO:0000313" key="3">
    <source>
        <dbReference type="Proteomes" id="UP000650524"/>
    </source>
</evidence>
<evidence type="ECO:0000259" key="1">
    <source>
        <dbReference type="PROSITE" id="PS50206"/>
    </source>
</evidence>
<dbReference type="CDD" id="cd00158">
    <property type="entry name" value="RHOD"/>
    <property type="match status" value="1"/>
</dbReference>
<accession>A0A8J6N0G5</accession>
<feature type="domain" description="Rhodanese" evidence="1">
    <location>
        <begin position="69"/>
        <end position="177"/>
    </location>
</feature>
<gene>
    <name evidence="2" type="ORF">H8E19_06520</name>
</gene>
<sequence>MMKMIKVIFCSAVLLIFLVGTYTSAVALFDNKFEKEVKKEQGAVKLVREVQRGGYDVITTEKLKKWIDSGKDVLIVDTMPYEASYKKEHVPGAKQFLFPIPEMTTWATKETDGKTQEDFVKLLGEDKEKLIVIYCGFVKCTRSHNGAAWAVKLGYKNVYRYPGGIFAWRGADYPVGMVD</sequence>
<dbReference type="InterPro" id="IPR036873">
    <property type="entry name" value="Rhodanese-like_dom_sf"/>
</dbReference>
<evidence type="ECO:0000313" key="2">
    <source>
        <dbReference type="EMBL" id="MBC8177044.1"/>
    </source>
</evidence>
<dbReference type="PROSITE" id="PS50206">
    <property type="entry name" value="RHODANESE_3"/>
    <property type="match status" value="1"/>
</dbReference>
<name>A0A8J6N0G5_9DELT</name>
<dbReference type="AlphaFoldDB" id="A0A8J6N0G5"/>
<dbReference type="Gene3D" id="3.40.250.10">
    <property type="entry name" value="Rhodanese-like domain"/>
    <property type="match status" value="1"/>
</dbReference>
<dbReference type="Pfam" id="PF00581">
    <property type="entry name" value="Rhodanese"/>
    <property type="match status" value="1"/>
</dbReference>
<organism evidence="2 3">
    <name type="scientific">Candidatus Desulfacyla euxinica</name>
    <dbReference type="NCBI Taxonomy" id="2841693"/>
    <lineage>
        <taxon>Bacteria</taxon>
        <taxon>Deltaproteobacteria</taxon>
        <taxon>Candidatus Desulfacyla</taxon>
    </lineage>
</organism>
<dbReference type="SUPFAM" id="SSF52821">
    <property type="entry name" value="Rhodanese/Cell cycle control phosphatase"/>
    <property type="match status" value="1"/>
</dbReference>
<proteinExistence type="predicted"/>